<keyword evidence="2" id="KW-1185">Reference proteome</keyword>
<evidence type="ECO:0000313" key="3">
    <source>
        <dbReference type="RefSeq" id="XP_013780466.1"/>
    </source>
</evidence>
<gene>
    <name evidence="3" type="primary">LOC106464855</name>
</gene>
<dbReference type="PANTHER" id="PTHR20997">
    <property type="entry name" value="EG:BACR42I17.2 PROTEIN-RELATED"/>
    <property type="match status" value="1"/>
</dbReference>
<evidence type="ECO:0000256" key="1">
    <source>
        <dbReference type="SAM" id="SignalP"/>
    </source>
</evidence>
<accession>A0ABM1BEP7</accession>
<reference evidence="3" key="1">
    <citation type="submission" date="2025-08" db="UniProtKB">
        <authorList>
            <consortium name="RefSeq"/>
        </authorList>
    </citation>
    <scope>IDENTIFICATION</scope>
    <source>
        <tissue evidence="3">Muscle</tissue>
    </source>
</reference>
<dbReference type="Proteomes" id="UP000694941">
    <property type="component" value="Unplaced"/>
</dbReference>
<dbReference type="PANTHER" id="PTHR20997:SF2">
    <property type="entry name" value="EG:BACR42I17.2 PROTEIN-RELATED"/>
    <property type="match status" value="1"/>
</dbReference>
<feature type="signal peptide" evidence="1">
    <location>
        <begin position="1"/>
        <end position="19"/>
    </location>
</feature>
<feature type="chain" id="PRO_5046689856" evidence="1">
    <location>
        <begin position="20"/>
        <end position="237"/>
    </location>
</feature>
<evidence type="ECO:0000313" key="2">
    <source>
        <dbReference type="Proteomes" id="UP000694941"/>
    </source>
</evidence>
<keyword evidence="1" id="KW-0732">Signal</keyword>
<dbReference type="GeneID" id="106464855"/>
<dbReference type="RefSeq" id="XP_013780466.1">
    <property type="nucleotide sequence ID" value="XM_013925012.2"/>
</dbReference>
<sequence>MNSSAILFIFLTVALLSESLPTNNLQLIGKCTTQELFSMNQKMQRCYMHDGSPTNFQIQLMSNVTNRDYASLCKFLEEATQCSVSVYETFDCLTEDIKNFQRVGYRATKASLSFMCGNNQANIAKFIEGGGIDCIGKISATEDSSCFVEIASLVKEQGVQKIFKSWDFTCGLMEKAVGCLSSMLSSCTQDVSDMFNGVVLSYLKETPCSSTDNSLQYFKYQHEDGTELGQFDFVGLN</sequence>
<protein>
    <submittedName>
        <fullName evidence="3">Uncharacterized protein LOC106464855</fullName>
    </submittedName>
</protein>
<proteinExistence type="predicted"/>
<name>A0ABM1BEP7_LIMPO</name>
<organism evidence="2 3">
    <name type="scientific">Limulus polyphemus</name>
    <name type="common">Atlantic horseshoe crab</name>
    <dbReference type="NCBI Taxonomy" id="6850"/>
    <lineage>
        <taxon>Eukaryota</taxon>
        <taxon>Metazoa</taxon>
        <taxon>Ecdysozoa</taxon>
        <taxon>Arthropoda</taxon>
        <taxon>Chelicerata</taxon>
        <taxon>Merostomata</taxon>
        <taxon>Xiphosura</taxon>
        <taxon>Limulidae</taxon>
        <taxon>Limulus</taxon>
    </lineage>
</organism>
<dbReference type="Pfam" id="PF07165">
    <property type="entry name" value="DUF1397"/>
    <property type="match status" value="1"/>
</dbReference>
<dbReference type="InterPro" id="IPR009832">
    <property type="entry name" value="DUF1397"/>
</dbReference>